<dbReference type="AlphaFoldDB" id="A0A3N0VKT1"/>
<feature type="region of interest" description="Disordered" evidence="2">
    <location>
        <begin position="36"/>
        <end position="74"/>
    </location>
</feature>
<dbReference type="InterPro" id="IPR008963">
    <property type="entry name" value="Purple_acid_Pase-like_N"/>
</dbReference>
<evidence type="ECO:0000259" key="3">
    <source>
        <dbReference type="Pfam" id="PF00149"/>
    </source>
</evidence>
<keyword evidence="6" id="KW-1185">Reference proteome</keyword>
<dbReference type="Pfam" id="PF16656">
    <property type="entry name" value="Pur_ac_phosph_N"/>
    <property type="match status" value="1"/>
</dbReference>
<dbReference type="InParanoid" id="A0A3N0VKT1"/>
<evidence type="ECO:0000259" key="4">
    <source>
        <dbReference type="Pfam" id="PF16656"/>
    </source>
</evidence>
<dbReference type="RefSeq" id="WP_123210190.1">
    <property type="nucleotide sequence ID" value="NZ_RJVO01000001.1"/>
</dbReference>
<dbReference type="PANTHER" id="PTHR45867:SF3">
    <property type="entry name" value="ACID PHOSPHATASE TYPE 7"/>
    <property type="match status" value="1"/>
</dbReference>
<name>A0A3N0VKT1_9GAMM</name>
<feature type="domain" description="Purple acid phosphatase N-terminal" evidence="4">
    <location>
        <begin position="63"/>
        <end position="160"/>
    </location>
</feature>
<feature type="domain" description="Calcineurin-like phosphoesterase" evidence="3">
    <location>
        <begin position="170"/>
        <end position="362"/>
    </location>
</feature>
<dbReference type="Pfam" id="PF00149">
    <property type="entry name" value="Metallophos"/>
    <property type="match status" value="1"/>
</dbReference>
<protein>
    <submittedName>
        <fullName evidence="5">Metallophosphoesterase family protein</fullName>
    </submittedName>
</protein>
<sequence>MTHSLPPDLRRRRFLQHGMYGGGALLLPAWLGGCGSSERGAPPTTPEPPVTPPVTPPSAKFAPRGTHLSWTGDPLRSRTATWFTDGADAPRSYIEFGPVSEGMSAAEIVGAPFPGRAEAATSATPGVASFTHKASASGLDPALPMRYRVGSEEGWSPVRVVRPTPAGEEFRFCHFGDHGIGASSSAVLRAVAARQPDFALLAGDISYANGEQPLWDDYVNAIEADYAASGILMTAPGNHEEEDNNGQTYRNRFACPTSAQSPDGTFYSFDLGRCHFLISTGGCFATDGTLVSELAFLEADLAQAALRRAAGEIDFIIVSQHFTIWTDNEGRNPANFTLVLLQENIFVRYGVDLLAVGHDHIYQRSKPMSFGLPNPLGYTQVTAGTGGKGFYVLLPQSGWSAAALQDTHVFVEYAVSRSEIKATTWAVDPLSGATAVADSFSIPRRSLLAANQAVQPVRSVAALGKPIDGNFDLLARRTQVANRLKRAHCAALDHA</sequence>
<dbReference type="PROSITE" id="PS51318">
    <property type="entry name" value="TAT"/>
    <property type="match status" value="1"/>
</dbReference>
<dbReference type="SUPFAM" id="SSF49363">
    <property type="entry name" value="Purple acid phosphatase, N-terminal domain"/>
    <property type="match status" value="1"/>
</dbReference>
<dbReference type="GO" id="GO:0003993">
    <property type="term" value="F:acid phosphatase activity"/>
    <property type="evidence" value="ECO:0007669"/>
    <property type="project" value="InterPro"/>
</dbReference>
<dbReference type="InterPro" id="IPR006311">
    <property type="entry name" value="TAT_signal"/>
</dbReference>
<accession>A0A3N0VKT1</accession>
<dbReference type="Gene3D" id="3.60.21.10">
    <property type="match status" value="1"/>
</dbReference>
<evidence type="ECO:0000256" key="2">
    <source>
        <dbReference type="SAM" id="MobiDB-lite"/>
    </source>
</evidence>
<dbReference type="InterPro" id="IPR029052">
    <property type="entry name" value="Metallo-depent_PP-like"/>
</dbReference>
<feature type="compositionally biased region" description="Pro residues" evidence="2">
    <location>
        <begin position="43"/>
        <end position="56"/>
    </location>
</feature>
<keyword evidence="1" id="KW-0732">Signal</keyword>
<dbReference type="InterPro" id="IPR015914">
    <property type="entry name" value="PAPs_N"/>
</dbReference>
<proteinExistence type="predicted"/>
<dbReference type="InterPro" id="IPR004843">
    <property type="entry name" value="Calcineurin-like_PHP"/>
</dbReference>
<dbReference type="Proteomes" id="UP000282106">
    <property type="component" value="Unassembled WGS sequence"/>
</dbReference>
<organism evidence="5 6">
    <name type="scientific">Stagnimonas aquatica</name>
    <dbReference type="NCBI Taxonomy" id="2689987"/>
    <lineage>
        <taxon>Bacteria</taxon>
        <taxon>Pseudomonadati</taxon>
        <taxon>Pseudomonadota</taxon>
        <taxon>Gammaproteobacteria</taxon>
        <taxon>Nevskiales</taxon>
        <taxon>Nevskiaceae</taxon>
        <taxon>Stagnimonas</taxon>
    </lineage>
</organism>
<evidence type="ECO:0000256" key="1">
    <source>
        <dbReference type="ARBA" id="ARBA00022729"/>
    </source>
</evidence>
<dbReference type="PANTHER" id="PTHR45867">
    <property type="entry name" value="PURPLE ACID PHOSPHATASE"/>
    <property type="match status" value="1"/>
</dbReference>
<dbReference type="GO" id="GO:0046872">
    <property type="term" value="F:metal ion binding"/>
    <property type="evidence" value="ECO:0007669"/>
    <property type="project" value="InterPro"/>
</dbReference>
<dbReference type="EMBL" id="RJVO01000001">
    <property type="protein sequence ID" value="ROH93335.1"/>
    <property type="molecule type" value="Genomic_DNA"/>
</dbReference>
<evidence type="ECO:0000313" key="5">
    <source>
        <dbReference type="EMBL" id="ROH93335.1"/>
    </source>
</evidence>
<dbReference type="SUPFAM" id="SSF56300">
    <property type="entry name" value="Metallo-dependent phosphatases"/>
    <property type="match status" value="1"/>
</dbReference>
<evidence type="ECO:0000313" key="6">
    <source>
        <dbReference type="Proteomes" id="UP000282106"/>
    </source>
</evidence>
<comment type="caution">
    <text evidence="5">The sequence shown here is derived from an EMBL/GenBank/DDBJ whole genome shotgun (WGS) entry which is preliminary data.</text>
</comment>
<gene>
    <name evidence="5" type="ORF">ED208_02090</name>
</gene>
<reference evidence="5 6" key="1">
    <citation type="submission" date="2018-10" db="EMBL/GenBank/DDBJ databases">
        <authorList>
            <person name="Chen W.-M."/>
        </authorList>
    </citation>
    <scope>NUCLEOTIDE SEQUENCE [LARGE SCALE GENOMIC DNA]</scope>
    <source>
        <strain evidence="5 6">THS-13</strain>
    </source>
</reference>